<dbReference type="PANTHER" id="PTHR43806:SF11">
    <property type="entry name" value="CEREVISIN-RELATED"/>
    <property type="match status" value="1"/>
</dbReference>
<dbReference type="Pfam" id="PF00082">
    <property type="entry name" value="Peptidase_S8"/>
    <property type="match status" value="1"/>
</dbReference>
<dbReference type="EMBL" id="BAAAQK010000025">
    <property type="protein sequence ID" value="GAA1870790.1"/>
    <property type="molecule type" value="Genomic_DNA"/>
</dbReference>
<dbReference type="PROSITE" id="PS00138">
    <property type="entry name" value="SUBTILASE_SER"/>
    <property type="match status" value="1"/>
</dbReference>
<evidence type="ECO:0000256" key="5">
    <source>
        <dbReference type="PROSITE-ProRule" id="PRU01240"/>
    </source>
</evidence>
<dbReference type="PRINTS" id="PR00723">
    <property type="entry name" value="SUBTILISIN"/>
</dbReference>
<accession>A0ABN2NKJ5</accession>
<name>A0ABN2NKJ5_9PSEU</name>
<evidence type="ECO:0000256" key="4">
    <source>
        <dbReference type="ARBA" id="ARBA00022825"/>
    </source>
</evidence>
<evidence type="ECO:0000259" key="6">
    <source>
        <dbReference type="Pfam" id="PF00082"/>
    </source>
</evidence>
<sequence>MRLGNQDPLWHDGEFAVPEDRTAYPRSADQRLEDRVGVSAQAGFFTGPGAAAYQAALLREINQRAAARPHDGQAAYAVCRGDREVLATPNELLLRAERLDDATRQLLVELGFDVTAAVDALGGRVKVIRANPGLEPDRLDEVLLVLQSRGIPASLNHLTPLGPWAKGQGGPEPTDGVARVAPPQVGGDPLVAVIDTGVNTEGRGDDWLAGLQNDGNKDLLDVFGDDQELDFAAGHGTFVAGVVQQVAPAAPIRVYKALNSDGMGSEVAVAEAIVQAAADGAKVVNLSLGTRTLDDQPPVAIDVALEVIPADVVVVAAAGNYGDERPVWPAAFRQVVSVAALSATGQGSPWSTRGFWVDLSVVGEGIVSTYVQGQESAIIDPYPDTFPVAGWAVWSGTSFAAPQVAGLIARLMLAENLSAPEALQRVSAVGVRRPDFGRALRILPGT</sequence>
<dbReference type="PANTHER" id="PTHR43806">
    <property type="entry name" value="PEPTIDASE S8"/>
    <property type="match status" value="1"/>
</dbReference>
<feature type="active site" description="Charge relay system" evidence="5">
    <location>
        <position position="398"/>
    </location>
</feature>
<evidence type="ECO:0000256" key="1">
    <source>
        <dbReference type="ARBA" id="ARBA00011073"/>
    </source>
</evidence>
<gene>
    <name evidence="7" type="ORF">GCM10009836_59330</name>
</gene>
<evidence type="ECO:0000313" key="8">
    <source>
        <dbReference type="Proteomes" id="UP001500449"/>
    </source>
</evidence>
<dbReference type="RefSeq" id="WP_344424467.1">
    <property type="nucleotide sequence ID" value="NZ_BAAAQK010000025.1"/>
</dbReference>
<proteinExistence type="inferred from homology"/>
<feature type="active site" description="Charge relay system" evidence="5">
    <location>
        <position position="195"/>
    </location>
</feature>
<keyword evidence="4 5" id="KW-0720">Serine protease</keyword>
<dbReference type="InterPro" id="IPR015500">
    <property type="entry name" value="Peptidase_S8_subtilisin-rel"/>
</dbReference>
<feature type="active site" description="Charge relay system" evidence="5">
    <location>
        <position position="235"/>
    </location>
</feature>
<feature type="domain" description="Peptidase S8/S53" evidence="6">
    <location>
        <begin position="188"/>
        <end position="425"/>
    </location>
</feature>
<keyword evidence="8" id="KW-1185">Reference proteome</keyword>
<evidence type="ECO:0000256" key="2">
    <source>
        <dbReference type="ARBA" id="ARBA00022670"/>
    </source>
</evidence>
<dbReference type="InterPro" id="IPR000209">
    <property type="entry name" value="Peptidase_S8/S53_dom"/>
</dbReference>
<dbReference type="Proteomes" id="UP001500449">
    <property type="component" value="Unassembled WGS sequence"/>
</dbReference>
<dbReference type="InterPro" id="IPR036852">
    <property type="entry name" value="Peptidase_S8/S53_dom_sf"/>
</dbReference>
<dbReference type="InterPro" id="IPR050131">
    <property type="entry name" value="Peptidase_S8_subtilisin-like"/>
</dbReference>
<dbReference type="InterPro" id="IPR023828">
    <property type="entry name" value="Peptidase_S8_Ser-AS"/>
</dbReference>
<dbReference type="Gene3D" id="3.40.50.200">
    <property type="entry name" value="Peptidase S8/S53 domain"/>
    <property type="match status" value="1"/>
</dbReference>
<organism evidence="7 8">
    <name type="scientific">Pseudonocardia ailaonensis</name>
    <dbReference type="NCBI Taxonomy" id="367279"/>
    <lineage>
        <taxon>Bacteria</taxon>
        <taxon>Bacillati</taxon>
        <taxon>Actinomycetota</taxon>
        <taxon>Actinomycetes</taxon>
        <taxon>Pseudonocardiales</taxon>
        <taxon>Pseudonocardiaceae</taxon>
        <taxon>Pseudonocardia</taxon>
    </lineage>
</organism>
<dbReference type="PROSITE" id="PS51892">
    <property type="entry name" value="SUBTILASE"/>
    <property type="match status" value="1"/>
</dbReference>
<keyword evidence="2 5" id="KW-0645">Protease</keyword>
<protein>
    <submittedName>
        <fullName evidence="7">S8 family serine peptidase</fullName>
    </submittedName>
</protein>
<comment type="caution">
    <text evidence="7">The sequence shown here is derived from an EMBL/GenBank/DDBJ whole genome shotgun (WGS) entry which is preliminary data.</text>
</comment>
<evidence type="ECO:0000313" key="7">
    <source>
        <dbReference type="EMBL" id="GAA1870790.1"/>
    </source>
</evidence>
<comment type="similarity">
    <text evidence="1 5">Belongs to the peptidase S8 family.</text>
</comment>
<evidence type="ECO:0000256" key="3">
    <source>
        <dbReference type="ARBA" id="ARBA00022801"/>
    </source>
</evidence>
<reference evidence="7 8" key="1">
    <citation type="journal article" date="2019" name="Int. J. Syst. Evol. Microbiol.">
        <title>The Global Catalogue of Microorganisms (GCM) 10K type strain sequencing project: providing services to taxonomists for standard genome sequencing and annotation.</title>
        <authorList>
            <consortium name="The Broad Institute Genomics Platform"/>
            <consortium name="The Broad Institute Genome Sequencing Center for Infectious Disease"/>
            <person name="Wu L."/>
            <person name="Ma J."/>
        </authorList>
    </citation>
    <scope>NUCLEOTIDE SEQUENCE [LARGE SCALE GENOMIC DNA]</scope>
    <source>
        <strain evidence="7 8">JCM 16009</strain>
    </source>
</reference>
<keyword evidence="3 5" id="KW-0378">Hydrolase</keyword>
<dbReference type="SUPFAM" id="SSF52743">
    <property type="entry name" value="Subtilisin-like"/>
    <property type="match status" value="1"/>
</dbReference>